<proteinExistence type="inferred from homology"/>
<evidence type="ECO:0000313" key="14">
    <source>
        <dbReference type="Proteomes" id="UP000541558"/>
    </source>
</evidence>
<protein>
    <recommendedName>
        <fullName evidence="15">Cytochrome P450</fullName>
    </recommendedName>
</protein>
<comment type="similarity">
    <text evidence="3 10">Belongs to the cytochrome P450 family.</text>
</comment>
<dbReference type="InterPro" id="IPR002401">
    <property type="entry name" value="Cyt_P450_E_grp-I"/>
</dbReference>
<evidence type="ECO:0000313" key="13">
    <source>
        <dbReference type="EMBL" id="KAF5333598.1"/>
    </source>
</evidence>
<dbReference type="Proteomes" id="UP000541558">
    <property type="component" value="Unassembled WGS sequence"/>
</dbReference>
<dbReference type="EMBL" id="JAACJK010000109">
    <property type="protein sequence ID" value="KAF5333598.1"/>
    <property type="molecule type" value="Genomic_DNA"/>
</dbReference>
<gene>
    <name evidence="13" type="ORF">D9611_002198</name>
</gene>
<reference evidence="13 14" key="1">
    <citation type="journal article" date="2020" name="ISME J.">
        <title>Uncovering the hidden diversity of litter-decomposition mechanisms in mushroom-forming fungi.</title>
        <authorList>
            <person name="Floudas D."/>
            <person name="Bentzer J."/>
            <person name="Ahren D."/>
            <person name="Johansson T."/>
            <person name="Persson P."/>
            <person name="Tunlid A."/>
        </authorList>
    </citation>
    <scope>NUCLEOTIDE SEQUENCE [LARGE SCALE GENOMIC DNA]</scope>
    <source>
        <strain evidence="13 14">CBS 175.51</strain>
    </source>
</reference>
<feature type="signal peptide" evidence="12">
    <location>
        <begin position="1"/>
        <end position="23"/>
    </location>
</feature>
<dbReference type="Pfam" id="PF00067">
    <property type="entry name" value="p450"/>
    <property type="match status" value="1"/>
</dbReference>
<evidence type="ECO:0008006" key="15">
    <source>
        <dbReference type="Google" id="ProtNLM"/>
    </source>
</evidence>
<evidence type="ECO:0000256" key="9">
    <source>
        <dbReference type="PIRSR" id="PIRSR602401-1"/>
    </source>
</evidence>
<evidence type="ECO:0000256" key="1">
    <source>
        <dbReference type="ARBA" id="ARBA00001971"/>
    </source>
</evidence>
<evidence type="ECO:0000256" key="11">
    <source>
        <dbReference type="SAM" id="MobiDB-lite"/>
    </source>
</evidence>
<dbReference type="InterPro" id="IPR001128">
    <property type="entry name" value="Cyt_P450"/>
</dbReference>
<comment type="cofactor">
    <cofactor evidence="1 9">
        <name>heme</name>
        <dbReference type="ChEBI" id="CHEBI:30413"/>
    </cofactor>
</comment>
<evidence type="ECO:0000256" key="5">
    <source>
        <dbReference type="ARBA" id="ARBA00022723"/>
    </source>
</evidence>
<dbReference type="PROSITE" id="PS00086">
    <property type="entry name" value="CYTOCHROME_P450"/>
    <property type="match status" value="1"/>
</dbReference>
<comment type="pathway">
    <text evidence="2">Secondary metabolite biosynthesis.</text>
</comment>
<feature type="binding site" description="axial binding residue" evidence="9">
    <location>
        <position position="468"/>
    </location>
    <ligand>
        <name>heme</name>
        <dbReference type="ChEBI" id="CHEBI:30413"/>
    </ligand>
    <ligandPart>
        <name>Fe</name>
        <dbReference type="ChEBI" id="CHEBI:18248"/>
    </ligandPart>
</feature>
<keyword evidence="8 10" id="KW-0503">Monooxygenase</keyword>
<accession>A0A8H5FEK2</accession>
<dbReference type="PRINTS" id="PR00463">
    <property type="entry name" value="EP450I"/>
</dbReference>
<dbReference type="AlphaFoldDB" id="A0A8H5FEK2"/>
<feature type="region of interest" description="Disordered" evidence="11">
    <location>
        <begin position="438"/>
        <end position="457"/>
    </location>
</feature>
<evidence type="ECO:0000256" key="12">
    <source>
        <dbReference type="SAM" id="SignalP"/>
    </source>
</evidence>
<evidence type="ECO:0000256" key="8">
    <source>
        <dbReference type="ARBA" id="ARBA00023033"/>
    </source>
</evidence>
<keyword evidence="12" id="KW-0732">Signal</keyword>
<dbReference type="PRINTS" id="PR00385">
    <property type="entry name" value="P450"/>
</dbReference>
<evidence type="ECO:0000256" key="10">
    <source>
        <dbReference type="RuleBase" id="RU000461"/>
    </source>
</evidence>
<dbReference type="GO" id="GO:0016705">
    <property type="term" value="F:oxidoreductase activity, acting on paired donors, with incorporation or reduction of molecular oxygen"/>
    <property type="evidence" value="ECO:0007669"/>
    <property type="project" value="InterPro"/>
</dbReference>
<dbReference type="InterPro" id="IPR017972">
    <property type="entry name" value="Cyt_P450_CS"/>
</dbReference>
<name>A0A8H5FEK2_9AGAR</name>
<organism evidence="13 14">
    <name type="scientific">Ephemerocybe angulata</name>
    <dbReference type="NCBI Taxonomy" id="980116"/>
    <lineage>
        <taxon>Eukaryota</taxon>
        <taxon>Fungi</taxon>
        <taxon>Dikarya</taxon>
        <taxon>Basidiomycota</taxon>
        <taxon>Agaricomycotina</taxon>
        <taxon>Agaricomycetes</taxon>
        <taxon>Agaricomycetidae</taxon>
        <taxon>Agaricales</taxon>
        <taxon>Agaricineae</taxon>
        <taxon>Psathyrellaceae</taxon>
        <taxon>Ephemerocybe</taxon>
    </lineage>
</organism>
<evidence type="ECO:0000256" key="4">
    <source>
        <dbReference type="ARBA" id="ARBA00022617"/>
    </source>
</evidence>
<keyword evidence="6 10" id="KW-0560">Oxidoreductase</keyword>
<comment type="caution">
    <text evidence="13">The sequence shown here is derived from an EMBL/GenBank/DDBJ whole genome shotgun (WGS) entry which is preliminary data.</text>
</comment>
<dbReference type="SUPFAM" id="SSF48264">
    <property type="entry name" value="Cytochrome P450"/>
    <property type="match status" value="1"/>
</dbReference>
<dbReference type="OrthoDB" id="2789670at2759"/>
<evidence type="ECO:0000256" key="2">
    <source>
        <dbReference type="ARBA" id="ARBA00005179"/>
    </source>
</evidence>
<keyword evidence="14" id="KW-1185">Reference proteome</keyword>
<feature type="compositionally biased region" description="Polar residues" evidence="11">
    <location>
        <begin position="442"/>
        <end position="457"/>
    </location>
</feature>
<keyword evidence="7 9" id="KW-0408">Iron</keyword>
<dbReference type="Gene3D" id="1.10.630.10">
    <property type="entry name" value="Cytochrome P450"/>
    <property type="match status" value="1"/>
</dbReference>
<dbReference type="PANTHER" id="PTHR46300">
    <property type="entry name" value="P450, PUTATIVE (EUROFUNG)-RELATED-RELATED"/>
    <property type="match status" value="1"/>
</dbReference>
<sequence>MHYLLVALTLGLTLLLLRILTRAASTRYNLPPGPQGGFILGMRRLLPSVEPWKTYARWSQVYGDPVISFRVYNRHIVVLNSAQAISDLLERKAEIYSDRPMSWMYNVICDRGKAIFNISSSNPRHKQYRKILQSGLGLRAIREYLPLIQQESLRLALGLIQSPEQLVTHIQRNSAAVIMKVAFGYMITDDDPFIKVADEASRISGWATQPGRWLVDHHPISMFQDILWKSPFNELPHSSIISFLAPWNGMETTRPSVEGKASGIHTDCFTSRLLSPDDGNICSPEDVDTIKWCAGALYAGAGDTTVSAIISFVLLMALHPEVQVKAREEIRATFGDLVMNYTDVSSTSSRARDLTHSKAHEDDVDLNQISRLPYLNAIMKEVLRFAPVGNMALPHRVTEEDVYRGYRIPKDASIIANVWAVLHDPSIYPEPFTFSPERFMPSSPSNSERSTPQPDSKQWSFGFGKRACPGINFAETTMLFAMFNILLRCKISLPSGATKPVEVEFTTGITSHIKLFPIVVEPIQTT</sequence>
<dbReference type="InterPro" id="IPR050364">
    <property type="entry name" value="Cytochrome_P450_fung"/>
</dbReference>
<feature type="chain" id="PRO_5034670055" description="Cytochrome P450" evidence="12">
    <location>
        <begin position="24"/>
        <end position="526"/>
    </location>
</feature>
<dbReference type="GO" id="GO:0004497">
    <property type="term" value="F:monooxygenase activity"/>
    <property type="evidence" value="ECO:0007669"/>
    <property type="project" value="UniProtKB-KW"/>
</dbReference>
<dbReference type="PANTHER" id="PTHR46300:SF7">
    <property type="entry name" value="P450, PUTATIVE (EUROFUNG)-RELATED"/>
    <property type="match status" value="1"/>
</dbReference>
<dbReference type="CDD" id="cd11065">
    <property type="entry name" value="CYP64-like"/>
    <property type="match status" value="1"/>
</dbReference>
<dbReference type="GO" id="GO:0005506">
    <property type="term" value="F:iron ion binding"/>
    <property type="evidence" value="ECO:0007669"/>
    <property type="project" value="InterPro"/>
</dbReference>
<evidence type="ECO:0000256" key="3">
    <source>
        <dbReference type="ARBA" id="ARBA00010617"/>
    </source>
</evidence>
<keyword evidence="5 9" id="KW-0479">Metal-binding</keyword>
<evidence type="ECO:0000256" key="6">
    <source>
        <dbReference type="ARBA" id="ARBA00023002"/>
    </source>
</evidence>
<evidence type="ECO:0000256" key="7">
    <source>
        <dbReference type="ARBA" id="ARBA00023004"/>
    </source>
</evidence>
<dbReference type="GO" id="GO:0020037">
    <property type="term" value="F:heme binding"/>
    <property type="evidence" value="ECO:0007669"/>
    <property type="project" value="InterPro"/>
</dbReference>
<keyword evidence="4 9" id="KW-0349">Heme</keyword>
<dbReference type="InterPro" id="IPR036396">
    <property type="entry name" value="Cyt_P450_sf"/>
</dbReference>